<evidence type="ECO:0000313" key="5">
    <source>
        <dbReference type="EMBL" id="KIP62511.1"/>
    </source>
</evidence>
<evidence type="ECO:0000313" key="6">
    <source>
        <dbReference type="Proteomes" id="UP000032046"/>
    </source>
</evidence>
<dbReference type="Proteomes" id="UP000032046">
    <property type="component" value="Unassembled WGS sequence"/>
</dbReference>
<comment type="similarity">
    <text evidence="1">Belongs to the HpcH/HpaI aldolase family.</text>
</comment>
<dbReference type="InterPro" id="IPR040442">
    <property type="entry name" value="Pyrv_kinase-like_dom_sf"/>
</dbReference>
<feature type="domain" description="HpcH/HpaI aldolase/citrate lyase" evidence="4">
    <location>
        <begin position="9"/>
        <end position="168"/>
    </location>
</feature>
<evidence type="ECO:0000256" key="1">
    <source>
        <dbReference type="ARBA" id="ARBA00005568"/>
    </source>
</evidence>
<name>A0A0D0I5L5_9BACT</name>
<keyword evidence="6" id="KW-1185">Reference proteome</keyword>
<accession>A0A0D0I5L5</accession>
<comment type="caution">
    <text evidence="5">The sequence shown here is derived from an EMBL/GenBank/DDBJ whole genome shotgun (WGS) entry which is preliminary data.</text>
</comment>
<dbReference type="SUPFAM" id="SSF51621">
    <property type="entry name" value="Phosphoenolpyruvate/pyruvate domain"/>
    <property type="match status" value="1"/>
</dbReference>
<keyword evidence="2" id="KW-0479">Metal-binding</keyword>
<dbReference type="InterPro" id="IPR015813">
    <property type="entry name" value="Pyrv/PenolPyrv_kinase-like_dom"/>
</dbReference>
<dbReference type="STRING" id="1602171.ST44_06805"/>
<reference evidence="5 6" key="1">
    <citation type="submission" date="2015-01" db="EMBL/GenBank/DDBJ databases">
        <title>Comparative genomics of non-oral Prevotella species.</title>
        <authorList>
            <person name="Accetto T."/>
            <person name="Nograsek B."/>
            <person name="Avgustin G."/>
        </authorList>
    </citation>
    <scope>NUCLEOTIDE SEQUENCE [LARGE SCALE GENOMIC DNA]</scope>
    <source>
        <strain evidence="5 6">P5-119</strain>
    </source>
</reference>
<dbReference type="PANTHER" id="PTHR30502">
    <property type="entry name" value="2-KETO-3-DEOXY-L-RHAMNONATE ALDOLASE"/>
    <property type="match status" value="1"/>
</dbReference>
<dbReference type="Gene3D" id="3.20.20.60">
    <property type="entry name" value="Phosphoenolpyruvate-binding domains"/>
    <property type="match status" value="2"/>
</dbReference>
<dbReference type="PANTHER" id="PTHR30502:SF0">
    <property type="entry name" value="PHOSPHOENOLPYRUVATE CARBOXYLASE FAMILY PROTEIN"/>
    <property type="match status" value="1"/>
</dbReference>
<dbReference type="Pfam" id="PF03328">
    <property type="entry name" value="HpcH_HpaI"/>
    <property type="match status" value="1"/>
</dbReference>
<dbReference type="InterPro" id="IPR005000">
    <property type="entry name" value="Aldolase/citrate-lyase_domain"/>
</dbReference>
<evidence type="ECO:0000256" key="2">
    <source>
        <dbReference type="ARBA" id="ARBA00022723"/>
    </source>
</evidence>
<evidence type="ECO:0000259" key="4">
    <source>
        <dbReference type="Pfam" id="PF03328"/>
    </source>
</evidence>
<gene>
    <name evidence="5" type="ORF">ST44_06805</name>
</gene>
<organism evidence="5 6">
    <name type="scientific">Prevotella pectinovora</name>
    <dbReference type="NCBI Taxonomy" id="1602169"/>
    <lineage>
        <taxon>Bacteria</taxon>
        <taxon>Pseudomonadati</taxon>
        <taxon>Bacteroidota</taxon>
        <taxon>Bacteroidia</taxon>
        <taxon>Bacteroidales</taxon>
        <taxon>Prevotellaceae</taxon>
        <taxon>Prevotella</taxon>
    </lineage>
</organism>
<dbReference type="GO" id="GO:0016832">
    <property type="term" value="F:aldehyde-lyase activity"/>
    <property type="evidence" value="ECO:0007669"/>
    <property type="project" value="TreeGrafter"/>
</dbReference>
<proteinExistence type="inferred from homology"/>
<keyword evidence="3" id="KW-0456">Lyase</keyword>
<dbReference type="EMBL" id="JXQK01000053">
    <property type="protein sequence ID" value="KIP62511.1"/>
    <property type="molecule type" value="Genomic_DNA"/>
</dbReference>
<dbReference type="GO" id="GO:0046872">
    <property type="term" value="F:metal ion binding"/>
    <property type="evidence" value="ECO:0007669"/>
    <property type="project" value="UniProtKB-KW"/>
</dbReference>
<dbReference type="InterPro" id="IPR050251">
    <property type="entry name" value="HpcH-HpaI_aldolase"/>
</dbReference>
<dbReference type="AlphaFoldDB" id="A0A0D0I5L5"/>
<protein>
    <submittedName>
        <fullName evidence="5">Aldolase</fullName>
    </submittedName>
</protein>
<evidence type="ECO:0000256" key="3">
    <source>
        <dbReference type="ARBA" id="ARBA00023239"/>
    </source>
</evidence>
<sequence>MMLNLMYITNDPAVTQIAENAGVNWIFVDMEFIGKDDRQGGLDTVQNHHTIEDIRNVKAAVKKAKVLVRVNPIHKVHNGYFDSKDEIDAAVEAGADILMLPFFHTVQEVTDFVGFVKNSSKKHSREVKTCLLLETPEAAILLDEILNVSGVDMIHIGLNDLHLAMGMKFMFQLLTDGILEQLTRKIRAKGIPFGFGGIASLHSGALPGSYVLKEHYRLGSSMVIVGRSFCNTKVITDLDEIRRIFNTGIAEIRKLEDEAQRAVDYFKNNHEHVVEIVDKIVEEINNKKQ</sequence>
<dbReference type="GO" id="GO:0005737">
    <property type="term" value="C:cytoplasm"/>
    <property type="evidence" value="ECO:0007669"/>
    <property type="project" value="TreeGrafter"/>
</dbReference>